<sequence>VFVPESAQVGKPVGKIKAKDEDIGINAEIKYSILNPEGAGMFSISTDKDTREGVITLRK</sequence>
<dbReference type="PANTHER" id="PTHR24027:SF106">
    <property type="entry name" value="CADHERIN-18"/>
    <property type="match status" value="1"/>
</dbReference>
<dbReference type="AlphaFoldDB" id="A0ABD0PYK7"/>
<keyword evidence="4" id="KW-0472">Membrane</keyword>
<evidence type="ECO:0000313" key="8">
    <source>
        <dbReference type="Proteomes" id="UP001529510"/>
    </source>
</evidence>
<comment type="subcellular location">
    <subcellularLocation>
        <location evidence="1">Membrane</location>
    </subcellularLocation>
</comment>
<evidence type="ECO:0000256" key="4">
    <source>
        <dbReference type="ARBA" id="ARBA00023136"/>
    </source>
</evidence>
<evidence type="ECO:0000313" key="7">
    <source>
        <dbReference type="EMBL" id="KAL0179072.1"/>
    </source>
</evidence>
<evidence type="ECO:0000256" key="5">
    <source>
        <dbReference type="PROSITE-ProRule" id="PRU00043"/>
    </source>
</evidence>
<dbReference type="SUPFAM" id="SSF49313">
    <property type="entry name" value="Cadherin-like"/>
    <property type="match status" value="1"/>
</dbReference>
<dbReference type="InterPro" id="IPR039808">
    <property type="entry name" value="Cadherin"/>
</dbReference>
<name>A0ABD0PYK7_CIRMR</name>
<feature type="non-terminal residue" evidence="7">
    <location>
        <position position="59"/>
    </location>
</feature>
<protein>
    <recommendedName>
        <fullName evidence="6">Cadherin domain-containing protein</fullName>
    </recommendedName>
</protein>
<dbReference type="PROSITE" id="PS50268">
    <property type="entry name" value="CADHERIN_2"/>
    <property type="match status" value="1"/>
</dbReference>
<dbReference type="Gene3D" id="2.60.40.60">
    <property type="entry name" value="Cadherins"/>
    <property type="match status" value="1"/>
</dbReference>
<accession>A0ABD0PYK7</accession>
<dbReference type="Pfam" id="PF00028">
    <property type="entry name" value="Cadherin"/>
    <property type="match status" value="1"/>
</dbReference>
<dbReference type="Proteomes" id="UP001529510">
    <property type="component" value="Unassembled WGS sequence"/>
</dbReference>
<evidence type="ECO:0000256" key="1">
    <source>
        <dbReference type="ARBA" id="ARBA00004370"/>
    </source>
</evidence>
<keyword evidence="8" id="KW-1185">Reference proteome</keyword>
<dbReference type="CDD" id="cd11304">
    <property type="entry name" value="Cadherin_repeat"/>
    <property type="match status" value="1"/>
</dbReference>
<evidence type="ECO:0000256" key="3">
    <source>
        <dbReference type="ARBA" id="ARBA00022837"/>
    </source>
</evidence>
<evidence type="ECO:0000259" key="6">
    <source>
        <dbReference type="PROSITE" id="PS50268"/>
    </source>
</evidence>
<dbReference type="GO" id="GO:0016020">
    <property type="term" value="C:membrane"/>
    <property type="evidence" value="ECO:0007669"/>
    <property type="project" value="UniProtKB-SubCell"/>
</dbReference>
<keyword evidence="2" id="KW-0677">Repeat</keyword>
<gene>
    <name evidence="7" type="ORF">M9458_024514</name>
</gene>
<dbReference type="GO" id="GO:0005509">
    <property type="term" value="F:calcium ion binding"/>
    <property type="evidence" value="ECO:0007669"/>
    <property type="project" value="UniProtKB-UniRule"/>
</dbReference>
<keyword evidence="3 5" id="KW-0106">Calcium</keyword>
<dbReference type="InterPro" id="IPR015919">
    <property type="entry name" value="Cadherin-like_sf"/>
</dbReference>
<dbReference type="PANTHER" id="PTHR24027">
    <property type="entry name" value="CADHERIN-23"/>
    <property type="match status" value="1"/>
</dbReference>
<dbReference type="EMBL" id="JAMKFB020000012">
    <property type="protein sequence ID" value="KAL0179072.1"/>
    <property type="molecule type" value="Genomic_DNA"/>
</dbReference>
<comment type="caution">
    <text evidence="7">The sequence shown here is derived from an EMBL/GenBank/DDBJ whole genome shotgun (WGS) entry which is preliminary data.</text>
</comment>
<feature type="non-terminal residue" evidence="7">
    <location>
        <position position="1"/>
    </location>
</feature>
<evidence type="ECO:0000256" key="2">
    <source>
        <dbReference type="ARBA" id="ARBA00022737"/>
    </source>
</evidence>
<organism evidence="7 8">
    <name type="scientific">Cirrhinus mrigala</name>
    <name type="common">Mrigala</name>
    <dbReference type="NCBI Taxonomy" id="683832"/>
    <lineage>
        <taxon>Eukaryota</taxon>
        <taxon>Metazoa</taxon>
        <taxon>Chordata</taxon>
        <taxon>Craniata</taxon>
        <taxon>Vertebrata</taxon>
        <taxon>Euteleostomi</taxon>
        <taxon>Actinopterygii</taxon>
        <taxon>Neopterygii</taxon>
        <taxon>Teleostei</taxon>
        <taxon>Ostariophysi</taxon>
        <taxon>Cypriniformes</taxon>
        <taxon>Cyprinidae</taxon>
        <taxon>Labeoninae</taxon>
        <taxon>Labeonini</taxon>
        <taxon>Cirrhinus</taxon>
    </lineage>
</organism>
<proteinExistence type="predicted"/>
<feature type="domain" description="Cadherin" evidence="6">
    <location>
        <begin position="3"/>
        <end position="59"/>
    </location>
</feature>
<dbReference type="InterPro" id="IPR002126">
    <property type="entry name" value="Cadherin-like_dom"/>
</dbReference>
<reference evidence="7 8" key="1">
    <citation type="submission" date="2024-05" db="EMBL/GenBank/DDBJ databases">
        <title>Genome sequencing and assembly of Indian major carp, Cirrhinus mrigala (Hamilton, 1822).</title>
        <authorList>
            <person name="Mohindra V."/>
            <person name="Chowdhury L.M."/>
            <person name="Lal K."/>
            <person name="Jena J.K."/>
        </authorList>
    </citation>
    <scope>NUCLEOTIDE SEQUENCE [LARGE SCALE GENOMIC DNA]</scope>
    <source>
        <strain evidence="7">CM1030</strain>
        <tissue evidence="7">Blood</tissue>
    </source>
</reference>